<accession>W7CIT9</accession>
<name>W7CIT9_9LIST</name>
<comment type="caution">
    <text evidence="2">The sequence shown here is derived from an EMBL/GenBank/DDBJ whole genome shotgun (WGS) entry which is preliminary data.</text>
</comment>
<gene>
    <name evidence="2" type="ORF">PCORN_00360</name>
</gene>
<evidence type="ECO:0000313" key="3">
    <source>
        <dbReference type="Proteomes" id="UP000019254"/>
    </source>
</evidence>
<dbReference type="AlphaFoldDB" id="W7CIT9"/>
<feature type="transmembrane region" description="Helical" evidence="1">
    <location>
        <begin position="6"/>
        <end position="21"/>
    </location>
</feature>
<keyword evidence="1" id="KW-0812">Transmembrane</keyword>
<reference evidence="2 3" key="1">
    <citation type="journal article" date="2014" name="Int. J. Syst. Evol. Microbiol.">
        <title>Listeria floridensis sp. nov., Listeria aquatica sp. nov., Listeria cornellensis sp. nov., Listeria riparia sp. nov. and Listeria grandensis sp. nov., from agricultural and natural environments.</title>
        <authorList>
            <person name="den Bakker H.C."/>
            <person name="Warchocki S."/>
            <person name="Wright E.M."/>
            <person name="Allred A.F."/>
            <person name="Ahlstrom C."/>
            <person name="Manuel C.S."/>
            <person name="Stasiewicz M.J."/>
            <person name="Burrell A."/>
            <person name="Roof S."/>
            <person name="Strawn L."/>
            <person name="Fortes E.D."/>
            <person name="Nightingale K.K."/>
            <person name="Kephart D."/>
            <person name="Wiedmann M."/>
        </authorList>
    </citation>
    <scope>NUCLEOTIDE SEQUENCE [LARGE SCALE GENOMIC DNA]</scope>
    <source>
        <strain evidence="3">FSL F6-969</strain>
    </source>
</reference>
<keyword evidence="1" id="KW-1133">Transmembrane helix</keyword>
<dbReference type="RefSeq" id="WP_036076539.1">
    <property type="nucleotide sequence ID" value="NZ_AODE01000002.1"/>
</dbReference>
<sequence>MFNQDIYIYILIYVLIFALVWRDRKAKVYILSSMLITGNFVFSIWQIINYGIALDDGSIVGNSQLTSIVVWSNILVAGVLFLIYLFKAIKKEWE</sequence>
<dbReference type="OrthoDB" id="9917498at2"/>
<keyword evidence="1" id="KW-0472">Membrane</keyword>
<feature type="transmembrane region" description="Helical" evidence="1">
    <location>
        <begin position="28"/>
        <end position="48"/>
    </location>
</feature>
<feature type="transmembrane region" description="Helical" evidence="1">
    <location>
        <begin position="68"/>
        <end position="86"/>
    </location>
</feature>
<keyword evidence="3" id="KW-1185">Reference proteome</keyword>
<protein>
    <submittedName>
        <fullName evidence="2">Uncharacterized protein</fullName>
    </submittedName>
</protein>
<dbReference type="EMBL" id="AODE01000002">
    <property type="protein sequence ID" value="EUJ32893.1"/>
    <property type="molecule type" value="Genomic_DNA"/>
</dbReference>
<evidence type="ECO:0000256" key="1">
    <source>
        <dbReference type="SAM" id="Phobius"/>
    </source>
</evidence>
<organism evidence="2 3">
    <name type="scientific">Listeria cornellensis FSL F6-0969</name>
    <dbReference type="NCBI Taxonomy" id="1265820"/>
    <lineage>
        <taxon>Bacteria</taxon>
        <taxon>Bacillati</taxon>
        <taxon>Bacillota</taxon>
        <taxon>Bacilli</taxon>
        <taxon>Bacillales</taxon>
        <taxon>Listeriaceae</taxon>
        <taxon>Listeria</taxon>
    </lineage>
</organism>
<dbReference type="STRING" id="1265820.PCORN_00360"/>
<evidence type="ECO:0000313" key="2">
    <source>
        <dbReference type="EMBL" id="EUJ32893.1"/>
    </source>
</evidence>
<proteinExistence type="predicted"/>
<dbReference type="Proteomes" id="UP000019254">
    <property type="component" value="Unassembled WGS sequence"/>
</dbReference>